<evidence type="ECO:0000313" key="2">
    <source>
        <dbReference type="Proteomes" id="UP001208689"/>
    </source>
</evidence>
<dbReference type="SUPFAM" id="SSF46785">
    <property type="entry name" value="Winged helix' DNA-binding domain"/>
    <property type="match status" value="1"/>
</dbReference>
<name>A0ABY6HVZ7_9ARCH</name>
<keyword evidence="2" id="KW-1185">Reference proteome</keyword>
<accession>A0ABY6HVZ7</accession>
<dbReference type="EMBL" id="CP104013">
    <property type="protein sequence ID" value="UYP46537.1"/>
    <property type="molecule type" value="Genomic_DNA"/>
</dbReference>
<gene>
    <name evidence="1" type="ORF">NEF87_002822</name>
</gene>
<reference evidence="1" key="1">
    <citation type="submission" date="2022-09" db="EMBL/GenBank/DDBJ databases">
        <title>Actin cytoskeleton and complex cell architecture in an #Asgard archaeon.</title>
        <authorList>
            <person name="Ponce Toledo R.I."/>
            <person name="Schleper C."/>
            <person name="Rodrigues Oliveira T."/>
            <person name="Wollweber F."/>
            <person name="Xu J."/>
            <person name="Rittmann S."/>
            <person name="Klingl A."/>
            <person name="Pilhofer M."/>
        </authorList>
    </citation>
    <scope>NUCLEOTIDE SEQUENCE</scope>
    <source>
        <strain evidence="1">B-35</strain>
    </source>
</reference>
<dbReference type="Proteomes" id="UP001208689">
    <property type="component" value="Chromosome"/>
</dbReference>
<protein>
    <recommendedName>
        <fullName evidence="3">ArnR1-like winged helix-turn-helix domain-containing protein</fullName>
    </recommendedName>
</protein>
<dbReference type="InterPro" id="IPR036390">
    <property type="entry name" value="WH_DNA-bd_sf"/>
</dbReference>
<proteinExistence type="predicted"/>
<organism evidence="1 2">
    <name type="scientific">Candidatus Lokiarchaeum ossiferum</name>
    <dbReference type="NCBI Taxonomy" id="2951803"/>
    <lineage>
        <taxon>Archaea</taxon>
        <taxon>Promethearchaeati</taxon>
        <taxon>Promethearchaeota</taxon>
        <taxon>Promethearchaeia</taxon>
        <taxon>Promethearchaeales</taxon>
        <taxon>Promethearchaeaceae</taxon>
        <taxon>Candidatus Lokiarchaeum</taxon>
    </lineage>
</organism>
<sequence length="98" mass="10867">MAPAQLSDDNLDCTKQEIEELKSYKFLLGDYGIAMLVAIARGAQNCESIRMLSGVPPACITGRMPVLLNLKLIEATPKMEYLITECGRKFLKCIDENV</sequence>
<evidence type="ECO:0000313" key="1">
    <source>
        <dbReference type="EMBL" id="UYP46537.1"/>
    </source>
</evidence>
<evidence type="ECO:0008006" key="3">
    <source>
        <dbReference type="Google" id="ProtNLM"/>
    </source>
</evidence>